<keyword evidence="1" id="KW-0472">Membrane</keyword>
<keyword evidence="1" id="KW-0812">Transmembrane</keyword>
<evidence type="ECO:0000313" key="3">
    <source>
        <dbReference type="Proteomes" id="UP000886602"/>
    </source>
</evidence>
<keyword evidence="1" id="KW-1133">Transmembrane helix</keyword>
<name>A0A9D7II15_9RHOO</name>
<reference evidence="2" key="1">
    <citation type="submission" date="2020-10" db="EMBL/GenBank/DDBJ databases">
        <title>Connecting structure to function with the recovery of over 1000 high-quality activated sludge metagenome-assembled genomes encoding full-length rRNA genes using long-read sequencing.</title>
        <authorList>
            <person name="Singleton C.M."/>
            <person name="Petriglieri F."/>
            <person name="Kristensen J.M."/>
            <person name="Kirkegaard R.H."/>
            <person name="Michaelsen T.Y."/>
            <person name="Andersen M.H."/>
            <person name="Karst S.M."/>
            <person name="Dueholm M.S."/>
            <person name="Nielsen P.H."/>
            <person name="Albertsen M."/>
        </authorList>
    </citation>
    <scope>NUCLEOTIDE SEQUENCE</scope>
    <source>
        <strain evidence="2">EsbW_18-Q3-R4-48_MAXAC.044</strain>
    </source>
</reference>
<proteinExistence type="predicted"/>
<organism evidence="2 3">
    <name type="scientific">Candidatus Propionivibrio dominans</name>
    <dbReference type="NCBI Taxonomy" id="2954373"/>
    <lineage>
        <taxon>Bacteria</taxon>
        <taxon>Pseudomonadati</taxon>
        <taxon>Pseudomonadota</taxon>
        <taxon>Betaproteobacteria</taxon>
        <taxon>Rhodocyclales</taxon>
        <taxon>Rhodocyclaceae</taxon>
        <taxon>Propionivibrio</taxon>
    </lineage>
</organism>
<accession>A0A9D7II15</accession>
<feature type="transmembrane region" description="Helical" evidence="1">
    <location>
        <begin position="170"/>
        <end position="191"/>
    </location>
</feature>
<dbReference type="Proteomes" id="UP000886602">
    <property type="component" value="Unassembled WGS sequence"/>
</dbReference>
<protein>
    <submittedName>
        <fullName evidence="2">Uncharacterized protein</fullName>
    </submittedName>
</protein>
<dbReference type="EMBL" id="JADJNC010000064">
    <property type="protein sequence ID" value="MBK7425194.1"/>
    <property type="molecule type" value="Genomic_DNA"/>
</dbReference>
<evidence type="ECO:0000256" key="1">
    <source>
        <dbReference type="SAM" id="Phobius"/>
    </source>
</evidence>
<gene>
    <name evidence="2" type="ORF">IPJ48_20140</name>
</gene>
<feature type="transmembrane region" description="Helical" evidence="1">
    <location>
        <begin position="42"/>
        <end position="59"/>
    </location>
</feature>
<sequence length="192" mass="21804">MEKSLWREQILPFTVLIGLLAVATLAGDYLLHRLNLVWVGRYLGIPGTILIILSLVYSLRKRKYIGSGNPKTLLTLHEFSAWLGSLMVLIHAGIHFNAILPWLATIAMGVNVISGMVGKLLLSRSRRHLQGQREHFQLRGLSQPEVEKALFWDAVMFDAMAKWRKVHIPIFIVFAVLALGHIISIFLFWGWI</sequence>
<comment type="caution">
    <text evidence="2">The sequence shown here is derived from an EMBL/GenBank/DDBJ whole genome shotgun (WGS) entry which is preliminary data.</text>
</comment>
<evidence type="ECO:0000313" key="2">
    <source>
        <dbReference type="EMBL" id="MBK7425194.1"/>
    </source>
</evidence>
<feature type="transmembrane region" description="Helical" evidence="1">
    <location>
        <begin position="79"/>
        <end position="96"/>
    </location>
</feature>
<feature type="transmembrane region" description="Helical" evidence="1">
    <location>
        <begin position="102"/>
        <end position="122"/>
    </location>
</feature>
<dbReference type="AlphaFoldDB" id="A0A9D7II15"/>